<dbReference type="GO" id="GO:0005886">
    <property type="term" value="C:plasma membrane"/>
    <property type="evidence" value="ECO:0007669"/>
    <property type="project" value="UniProtKB-SubCell"/>
</dbReference>
<feature type="transmembrane region" description="Helical" evidence="19">
    <location>
        <begin position="102"/>
        <end position="119"/>
    </location>
</feature>
<keyword evidence="14" id="KW-0443">Lipid metabolism</keyword>
<evidence type="ECO:0000256" key="4">
    <source>
        <dbReference type="ARBA" id="ARBA00005189"/>
    </source>
</evidence>
<evidence type="ECO:0000313" key="20">
    <source>
        <dbReference type="EMBL" id="GHC62086.1"/>
    </source>
</evidence>
<sequence>MRTRIVSAVILAPVVLALIGLGGFPYRALVAIAGFLMLFEWVSITGRQWEPNLRVASYGLAALTMGALFFSGAGMLALIFIVIGMLALFGAGIAYNTPRWPVAGYLYASLAAFSLIYLREGEGTGLLAIAYLFVLVWATDIFAYFVGKTLKGPKLAPSISPGKTISGAVGGLILAVACTSVFLLSFSVALSAGAIALMAVLSIVSQAGDLFESWVKRRFGVKDSGWIIPGHGGILDRVDGLVAAAIAMALLGWLIGYQPFA</sequence>
<evidence type="ECO:0000256" key="6">
    <source>
        <dbReference type="ARBA" id="ARBA00012487"/>
    </source>
</evidence>
<dbReference type="AlphaFoldDB" id="A0A8J3DG17"/>
<keyword evidence="13 19" id="KW-1133">Transmembrane helix</keyword>
<evidence type="ECO:0000256" key="17">
    <source>
        <dbReference type="ARBA" id="ARBA00023264"/>
    </source>
</evidence>
<keyword evidence="15 19" id="KW-0472">Membrane</keyword>
<evidence type="ECO:0000256" key="7">
    <source>
        <dbReference type="ARBA" id="ARBA00019373"/>
    </source>
</evidence>
<evidence type="ECO:0000256" key="2">
    <source>
        <dbReference type="ARBA" id="ARBA00004651"/>
    </source>
</evidence>
<feature type="transmembrane region" description="Helical" evidence="19">
    <location>
        <begin position="241"/>
        <end position="260"/>
    </location>
</feature>
<dbReference type="Proteomes" id="UP000641137">
    <property type="component" value="Unassembled WGS sequence"/>
</dbReference>
<dbReference type="UniPathway" id="UPA00557">
    <property type="reaction ID" value="UER00614"/>
</dbReference>
<evidence type="ECO:0000256" key="8">
    <source>
        <dbReference type="ARBA" id="ARBA00022475"/>
    </source>
</evidence>
<keyword evidence="12 18" id="KW-0548">Nucleotidyltransferase</keyword>
<dbReference type="EMBL" id="BMZO01000001">
    <property type="protein sequence ID" value="GHC62086.1"/>
    <property type="molecule type" value="Genomic_DNA"/>
</dbReference>
<feature type="transmembrane region" description="Helical" evidence="19">
    <location>
        <begin position="76"/>
        <end position="95"/>
    </location>
</feature>
<dbReference type="Pfam" id="PF01148">
    <property type="entry name" value="CTP_transf_1"/>
    <property type="match status" value="1"/>
</dbReference>
<keyword evidence="9" id="KW-0444">Lipid biosynthesis</keyword>
<evidence type="ECO:0000256" key="19">
    <source>
        <dbReference type="SAM" id="Phobius"/>
    </source>
</evidence>
<evidence type="ECO:0000256" key="13">
    <source>
        <dbReference type="ARBA" id="ARBA00022989"/>
    </source>
</evidence>
<dbReference type="PANTHER" id="PTHR46382">
    <property type="entry name" value="PHOSPHATIDATE CYTIDYLYLTRANSFERASE"/>
    <property type="match status" value="1"/>
</dbReference>
<keyword evidence="21" id="KW-1185">Reference proteome</keyword>
<dbReference type="InterPro" id="IPR000374">
    <property type="entry name" value="PC_trans"/>
</dbReference>
<dbReference type="PANTHER" id="PTHR46382:SF1">
    <property type="entry name" value="PHOSPHATIDATE CYTIDYLYLTRANSFERASE"/>
    <property type="match status" value="1"/>
</dbReference>
<comment type="caution">
    <text evidence="20">The sequence shown here is derived from an EMBL/GenBank/DDBJ whole genome shotgun (WGS) entry which is preliminary data.</text>
</comment>
<keyword evidence="10 18" id="KW-0808">Transferase</keyword>
<evidence type="ECO:0000256" key="14">
    <source>
        <dbReference type="ARBA" id="ARBA00023098"/>
    </source>
</evidence>
<comment type="pathway">
    <text evidence="4">Lipid metabolism.</text>
</comment>
<comment type="pathway">
    <text evidence="3 18">Phospholipid metabolism; CDP-diacylglycerol biosynthesis; CDP-diacylglycerol from sn-glycerol 3-phosphate: step 3/3.</text>
</comment>
<feature type="transmembrane region" description="Helical" evidence="19">
    <location>
        <begin position="125"/>
        <end position="146"/>
    </location>
</feature>
<feature type="transmembrane region" description="Helical" evidence="19">
    <location>
        <begin position="192"/>
        <end position="211"/>
    </location>
</feature>
<dbReference type="GO" id="GO:0016024">
    <property type="term" value="P:CDP-diacylglycerol biosynthetic process"/>
    <property type="evidence" value="ECO:0007669"/>
    <property type="project" value="UniProtKB-UniPathway"/>
</dbReference>
<keyword evidence="11 18" id="KW-0812">Transmembrane</keyword>
<evidence type="ECO:0000256" key="16">
    <source>
        <dbReference type="ARBA" id="ARBA00023209"/>
    </source>
</evidence>
<dbReference type="GO" id="GO:0004605">
    <property type="term" value="F:phosphatidate cytidylyltransferase activity"/>
    <property type="evidence" value="ECO:0007669"/>
    <property type="project" value="UniProtKB-EC"/>
</dbReference>
<evidence type="ECO:0000256" key="9">
    <source>
        <dbReference type="ARBA" id="ARBA00022516"/>
    </source>
</evidence>
<evidence type="ECO:0000256" key="15">
    <source>
        <dbReference type="ARBA" id="ARBA00023136"/>
    </source>
</evidence>
<proteinExistence type="inferred from homology"/>
<feature type="transmembrane region" description="Helical" evidence="19">
    <location>
        <begin position="27"/>
        <end position="46"/>
    </location>
</feature>
<feature type="transmembrane region" description="Helical" evidence="19">
    <location>
        <begin position="167"/>
        <end position="186"/>
    </location>
</feature>
<evidence type="ECO:0000256" key="18">
    <source>
        <dbReference type="RuleBase" id="RU003938"/>
    </source>
</evidence>
<comment type="catalytic activity">
    <reaction evidence="1 18">
        <text>a 1,2-diacyl-sn-glycero-3-phosphate + CTP + H(+) = a CDP-1,2-diacyl-sn-glycerol + diphosphate</text>
        <dbReference type="Rhea" id="RHEA:16229"/>
        <dbReference type="ChEBI" id="CHEBI:15378"/>
        <dbReference type="ChEBI" id="CHEBI:33019"/>
        <dbReference type="ChEBI" id="CHEBI:37563"/>
        <dbReference type="ChEBI" id="CHEBI:58332"/>
        <dbReference type="ChEBI" id="CHEBI:58608"/>
        <dbReference type="EC" id="2.7.7.41"/>
    </reaction>
</comment>
<comment type="subcellular location">
    <subcellularLocation>
        <location evidence="2">Cell membrane</location>
        <topology evidence="2">Multi-pass membrane protein</topology>
    </subcellularLocation>
</comment>
<comment type="similarity">
    <text evidence="5 18">Belongs to the CDS family.</text>
</comment>
<keyword evidence="17" id="KW-1208">Phospholipid metabolism</keyword>
<reference evidence="20" key="2">
    <citation type="submission" date="2020-09" db="EMBL/GenBank/DDBJ databases">
        <authorList>
            <person name="Sun Q."/>
            <person name="Kim S."/>
        </authorList>
    </citation>
    <scope>NUCLEOTIDE SEQUENCE</scope>
    <source>
        <strain evidence="20">KCTC 42097</strain>
    </source>
</reference>
<name>A0A8J3DG17_9HYPH</name>
<accession>A0A8J3DG17</accession>
<reference evidence="20" key="1">
    <citation type="journal article" date="2014" name="Int. J. Syst. Evol. Microbiol.">
        <title>Complete genome sequence of Corynebacterium casei LMG S-19264T (=DSM 44701T), isolated from a smear-ripened cheese.</title>
        <authorList>
            <consortium name="US DOE Joint Genome Institute (JGI-PGF)"/>
            <person name="Walter F."/>
            <person name="Albersmeier A."/>
            <person name="Kalinowski J."/>
            <person name="Ruckert C."/>
        </authorList>
    </citation>
    <scope>NUCLEOTIDE SEQUENCE</scope>
    <source>
        <strain evidence="20">KCTC 42097</strain>
    </source>
</reference>
<keyword evidence="8" id="KW-1003">Cell membrane</keyword>
<keyword evidence="16" id="KW-0594">Phospholipid biosynthesis</keyword>
<evidence type="ECO:0000256" key="5">
    <source>
        <dbReference type="ARBA" id="ARBA00010185"/>
    </source>
</evidence>
<evidence type="ECO:0000256" key="11">
    <source>
        <dbReference type="ARBA" id="ARBA00022692"/>
    </source>
</evidence>
<gene>
    <name evidence="20" type="ORF">GCM10010136_03060</name>
</gene>
<evidence type="ECO:0000256" key="1">
    <source>
        <dbReference type="ARBA" id="ARBA00001698"/>
    </source>
</evidence>
<evidence type="ECO:0000256" key="3">
    <source>
        <dbReference type="ARBA" id="ARBA00005119"/>
    </source>
</evidence>
<evidence type="ECO:0000256" key="12">
    <source>
        <dbReference type="ARBA" id="ARBA00022695"/>
    </source>
</evidence>
<evidence type="ECO:0000256" key="10">
    <source>
        <dbReference type="ARBA" id="ARBA00022679"/>
    </source>
</evidence>
<evidence type="ECO:0000313" key="21">
    <source>
        <dbReference type="Proteomes" id="UP000641137"/>
    </source>
</evidence>
<dbReference type="EC" id="2.7.7.41" evidence="6 18"/>
<organism evidence="20 21">
    <name type="scientific">Limoniibacter endophyticus</name>
    <dbReference type="NCBI Taxonomy" id="1565040"/>
    <lineage>
        <taxon>Bacteria</taxon>
        <taxon>Pseudomonadati</taxon>
        <taxon>Pseudomonadota</taxon>
        <taxon>Alphaproteobacteria</taxon>
        <taxon>Hyphomicrobiales</taxon>
        <taxon>Bartonellaceae</taxon>
        <taxon>Limoniibacter</taxon>
    </lineage>
</organism>
<protein>
    <recommendedName>
        <fullName evidence="7 18">Phosphatidate cytidylyltransferase</fullName>
        <ecNumber evidence="6 18">2.7.7.41</ecNumber>
    </recommendedName>
</protein>
<dbReference type="PROSITE" id="PS01315">
    <property type="entry name" value="CDS"/>
    <property type="match status" value="1"/>
</dbReference>